<evidence type="ECO:0008006" key="3">
    <source>
        <dbReference type="Google" id="ProtNLM"/>
    </source>
</evidence>
<evidence type="ECO:0000313" key="2">
    <source>
        <dbReference type="Proteomes" id="UP000248688"/>
    </source>
</evidence>
<gene>
    <name evidence="1" type="ORF">DN752_04470</name>
</gene>
<dbReference type="OrthoDB" id="678846at2"/>
<dbReference type="KEGG" id="est:DN752_04470"/>
<keyword evidence="2" id="KW-1185">Reference proteome</keyword>
<protein>
    <recommendedName>
        <fullName evidence="3">Plasmid mobilization relaxosome protein MobC</fullName>
    </recommendedName>
</protein>
<dbReference type="EMBL" id="CP030041">
    <property type="protein sequence ID" value="AWW29456.1"/>
    <property type="molecule type" value="Genomic_DNA"/>
</dbReference>
<organism evidence="1 2">
    <name type="scientific">Echinicola strongylocentroti</name>
    <dbReference type="NCBI Taxonomy" id="1795355"/>
    <lineage>
        <taxon>Bacteria</taxon>
        <taxon>Pseudomonadati</taxon>
        <taxon>Bacteroidota</taxon>
        <taxon>Cytophagia</taxon>
        <taxon>Cytophagales</taxon>
        <taxon>Cyclobacteriaceae</taxon>
        <taxon>Echinicola</taxon>
    </lineage>
</organism>
<dbReference type="Pfam" id="PF19514">
    <property type="entry name" value="MobC_2"/>
    <property type="match status" value="1"/>
</dbReference>
<dbReference type="Proteomes" id="UP000248688">
    <property type="component" value="Chromosome"/>
</dbReference>
<reference evidence="1 2" key="1">
    <citation type="submission" date="2018-06" db="EMBL/GenBank/DDBJ databases">
        <title>Echinicola strongylocentroti sp. nov., isolated from a sea urchin Strongylocentrotus intermedius.</title>
        <authorList>
            <person name="Bae S.S."/>
        </authorList>
    </citation>
    <scope>NUCLEOTIDE SEQUENCE [LARGE SCALE GENOMIC DNA]</scope>
    <source>
        <strain evidence="1 2">MEBiC08714</strain>
    </source>
</reference>
<evidence type="ECO:0000313" key="1">
    <source>
        <dbReference type="EMBL" id="AWW29456.1"/>
    </source>
</evidence>
<accession>A0A2Z4IFT1</accession>
<dbReference type="InterPro" id="IPR045788">
    <property type="entry name" value="MobC_2"/>
</dbReference>
<dbReference type="RefSeq" id="WP_112782871.1">
    <property type="nucleotide sequence ID" value="NZ_CP030041.1"/>
</dbReference>
<dbReference type="AlphaFoldDB" id="A0A2Z4IFT1"/>
<name>A0A2Z4IFT1_9BACT</name>
<sequence length="127" mass="14739">MSNQKKATLKQVESRISMDRYKKLLELLSRSQNATMSSLIRDILSGKEIVCRAHDETFDLLLDRMHAVQMEIHAIGVNINQVTRHFNSLNDPLRKKALVKKLEAQLTKTGSKVDILEKMIKQHFPRW</sequence>
<proteinExistence type="predicted"/>